<dbReference type="GO" id="GO:0016020">
    <property type="term" value="C:membrane"/>
    <property type="evidence" value="ECO:0007669"/>
    <property type="project" value="UniProtKB-SubCell"/>
</dbReference>
<proteinExistence type="predicted"/>
<feature type="transmembrane region" description="Helical" evidence="5">
    <location>
        <begin position="266"/>
        <end position="284"/>
    </location>
</feature>
<comment type="subcellular location">
    <subcellularLocation>
        <location evidence="1">Membrane</location>
        <topology evidence="1">Multi-pass membrane protein</topology>
    </subcellularLocation>
</comment>
<evidence type="ECO:0000259" key="7">
    <source>
        <dbReference type="Pfam" id="PF24961"/>
    </source>
</evidence>
<evidence type="ECO:0000313" key="8">
    <source>
        <dbReference type="EMBL" id="CAB4549235.1"/>
    </source>
</evidence>
<dbReference type="Pfam" id="PF01957">
    <property type="entry name" value="NfeD"/>
    <property type="match status" value="1"/>
</dbReference>
<evidence type="ECO:0000256" key="4">
    <source>
        <dbReference type="ARBA" id="ARBA00023136"/>
    </source>
</evidence>
<reference evidence="8" key="1">
    <citation type="submission" date="2020-05" db="EMBL/GenBank/DDBJ databases">
        <authorList>
            <person name="Chiriac C."/>
            <person name="Salcher M."/>
            <person name="Ghai R."/>
            <person name="Kavagutti S V."/>
        </authorList>
    </citation>
    <scope>NUCLEOTIDE SEQUENCE</scope>
</reference>
<dbReference type="InterPro" id="IPR012340">
    <property type="entry name" value="NA-bd_OB-fold"/>
</dbReference>
<feature type="transmembrane region" description="Helical" evidence="5">
    <location>
        <begin position="344"/>
        <end position="362"/>
    </location>
</feature>
<keyword evidence="3 5" id="KW-1133">Transmembrane helix</keyword>
<gene>
    <name evidence="8" type="ORF">UFOPK1572_00046</name>
</gene>
<sequence length="449" mass="46932">MRVGAKRRFVCGLGLVLVAPLVGLMASQGAQAAGEADNLAPVDVVEVSGLIDSIVAQNIEEAITRSQENGSQALILQMNTKGAVVSRDRMAQLAGAIAASKVPVAIWVGPSGARALGMPAQLLTVADVTAMAPGARIGRTGRMLTVNDVELSFGDAKDAVYAKTVGFVEARELGILKFSNDDRGVPVLRNMLFALDGVESRGVVLDTVVDVLDAQGQVTREATTVRFFKLGLVPRLLHTVASPASAYLLLTIGLALLVFEFFTAGIGVAGLVGAVTLILGSVGIGELPMSGFGIALLLLAMVAFAVDVQVGIPRLWTGVGLVLYIVASFTMFRPVDGLTMRPSWITLAVGIVGIALTFIVGMPSMVRTRFATPTIGRQNLVGATGVAVGEIAPDGVVMVDGAQWRARTNRATPLATNAEIRVVDIDGVTLQVEPIEGGARDYREKRASH</sequence>
<dbReference type="SUPFAM" id="SSF141322">
    <property type="entry name" value="NfeD domain-like"/>
    <property type="match status" value="1"/>
</dbReference>
<accession>A0A6J6CDN6</accession>
<keyword evidence="4 5" id="KW-0472">Membrane</keyword>
<evidence type="ECO:0000256" key="1">
    <source>
        <dbReference type="ARBA" id="ARBA00004141"/>
    </source>
</evidence>
<organism evidence="8">
    <name type="scientific">freshwater metagenome</name>
    <dbReference type="NCBI Taxonomy" id="449393"/>
    <lineage>
        <taxon>unclassified sequences</taxon>
        <taxon>metagenomes</taxon>
        <taxon>ecological metagenomes</taxon>
    </lineage>
</organism>
<dbReference type="SUPFAM" id="SSF52096">
    <property type="entry name" value="ClpP/crotonase"/>
    <property type="match status" value="1"/>
</dbReference>
<dbReference type="InterPro" id="IPR052165">
    <property type="entry name" value="Membrane_assoc_protease"/>
</dbReference>
<feature type="domain" description="NfeD integral membrane" evidence="7">
    <location>
        <begin position="246"/>
        <end position="360"/>
    </location>
</feature>
<dbReference type="InterPro" id="IPR002810">
    <property type="entry name" value="NfeD-like_C"/>
</dbReference>
<name>A0A6J6CDN6_9ZZZZ</name>
<feature type="transmembrane region" description="Helical" evidence="5">
    <location>
        <begin position="315"/>
        <end position="332"/>
    </location>
</feature>
<dbReference type="InterPro" id="IPR056739">
    <property type="entry name" value="NfeD_membrane"/>
</dbReference>
<keyword evidence="2 5" id="KW-0812">Transmembrane</keyword>
<protein>
    <submittedName>
        <fullName evidence="8">Unannotated protein</fullName>
    </submittedName>
</protein>
<dbReference type="Pfam" id="PF24961">
    <property type="entry name" value="NfeD_membrane"/>
    <property type="match status" value="1"/>
</dbReference>
<feature type="domain" description="NfeD-like C-terminal" evidence="6">
    <location>
        <begin position="378"/>
        <end position="434"/>
    </location>
</feature>
<feature type="transmembrane region" description="Helical" evidence="5">
    <location>
        <begin position="236"/>
        <end position="259"/>
    </location>
</feature>
<dbReference type="Gene3D" id="3.90.226.10">
    <property type="entry name" value="2-enoyl-CoA Hydratase, Chain A, domain 1"/>
    <property type="match status" value="1"/>
</dbReference>
<evidence type="ECO:0000256" key="2">
    <source>
        <dbReference type="ARBA" id="ARBA00022692"/>
    </source>
</evidence>
<dbReference type="AlphaFoldDB" id="A0A6J6CDN6"/>
<dbReference type="EMBL" id="CAEZTC010000003">
    <property type="protein sequence ID" value="CAB4549235.1"/>
    <property type="molecule type" value="Genomic_DNA"/>
</dbReference>
<evidence type="ECO:0000259" key="6">
    <source>
        <dbReference type="Pfam" id="PF01957"/>
    </source>
</evidence>
<feature type="transmembrane region" description="Helical" evidence="5">
    <location>
        <begin position="290"/>
        <end position="308"/>
    </location>
</feature>
<dbReference type="InterPro" id="IPR029045">
    <property type="entry name" value="ClpP/crotonase-like_dom_sf"/>
</dbReference>
<dbReference type="PANTHER" id="PTHR33507:SF4">
    <property type="entry name" value="NODULATION COMPETITIVENESS PROTEIN NFED"/>
    <property type="match status" value="1"/>
</dbReference>
<dbReference type="PANTHER" id="PTHR33507">
    <property type="entry name" value="INNER MEMBRANE PROTEIN YBBJ"/>
    <property type="match status" value="1"/>
</dbReference>
<evidence type="ECO:0000256" key="5">
    <source>
        <dbReference type="SAM" id="Phobius"/>
    </source>
</evidence>
<dbReference type="Gene3D" id="2.40.50.140">
    <property type="entry name" value="Nucleic acid-binding proteins"/>
    <property type="match status" value="1"/>
</dbReference>
<evidence type="ECO:0000256" key="3">
    <source>
        <dbReference type="ARBA" id="ARBA00022989"/>
    </source>
</evidence>